<proteinExistence type="predicted"/>
<evidence type="ECO:0000259" key="1">
    <source>
        <dbReference type="Pfam" id="PF14690"/>
    </source>
</evidence>
<reference evidence="2" key="1">
    <citation type="journal article" date="2011" name="Environ. Microbiol.">
        <title>Genomic insights into the metabolic potential of the polycyclic aromatic hydrocarbon degrading sulfate-reducing Deltaproteobacterium N47.</title>
        <authorList>
            <person name="Bergmann F."/>
            <person name="Selesi D."/>
            <person name="Weinmaier T."/>
            <person name="Tischler P."/>
            <person name="Rattei T."/>
            <person name="Meckenstock R.U."/>
        </authorList>
    </citation>
    <scope>NUCLEOTIDE SEQUENCE</scope>
</reference>
<dbReference type="EMBL" id="FR695864">
    <property type="protein sequence ID" value="CBX26932.1"/>
    <property type="molecule type" value="Genomic_DNA"/>
</dbReference>
<sequence>MRDTELFQLALGLTSPWHVESCKFDLDKHRLDVKIDFPRGSVFACPSCGKEGCGAYDTEQHEWRHLNFFQHEAYLTARVPLWIVGIVASRR</sequence>
<dbReference type="InterPro" id="IPR029261">
    <property type="entry name" value="Transposase_Znf"/>
</dbReference>
<name>E1Y8N8_9BACT</name>
<accession>E1Y8N8</accession>
<feature type="domain" description="Transposase IS204/IS1001/IS1096/IS1165 zinc-finger" evidence="1">
    <location>
        <begin position="42"/>
        <end position="80"/>
    </location>
</feature>
<gene>
    <name evidence="2" type="ORF">N47_A09610</name>
</gene>
<organism evidence="2">
    <name type="scientific">uncultured Desulfobacterium sp</name>
    <dbReference type="NCBI Taxonomy" id="201089"/>
    <lineage>
        <taxon>Bacteria</taxon>
        <taxon>Pseudomonadati</taxon>
        <taxon>Thermodesulfobacteriota</taxon>
        <taxon>Desulfobacteria</taxon>
        <taxon>Desulfobacterales</taxon>
        <taxon>Desulfobacteriaceae</taxon>
        <taxon>Desulfobacterium</taxon>
        <taxon>environmental samples</taxon>
    </lineage>
</organism>
<dbReference type="AlphaFoldDB" id="E1Y8N8"/>
<dbReference type="Pfam" id="PF14690">
    <property type="entry name" value="Zn_ribbon_ISL3"/>
    <property type="match status" value="1"/>
</dbReference>
<evidence type="ECO:0000313" key="2">
    <source>
        <dbReference type="EMBL" id="CBX26932.1"/>
    </source>
</evidence>
<protein>
    <recommendedName>
        <fullName evidence="1">Transposase IS204/IS1001/IS1096/IS1165 zinc-finger domain-containing protein</fullName>
    </recommendedName>
</protein>